<dbReference type="InterPro" id="IPR035965">
    <property type="entry name" value="PAS-like_dom_sf"/>
</dbReference>
<keyword evidence="4" id="KW-0808">Transferase</keyword>
<dbReference type="SMART" id="SM00448">
    <property type="entry name" value="REC"/>
    <property type="match status" value="1"/>
</dbReference>
<evidence type="ECO:0000256" key="7">
    <source>
        <dbReference type="SAM" id="MobiDB-lite"/>
    </source>
</evidence>
<dbReference type="InterPro" id="IPR011006">
    <property type="entry name" value="CheY-like_superfamily"/>
</dbReference>
<dbReference type="Pfam" id="PF02518">
    <property type="entry name" value="HATPase_c"/>
    <property type="match status" value="1"/>
</dbReference>
<evidence type="ECO:0000313" key="11">
    <source>
        <dbReference type="EMBL" id="MBR0793803.1"/>
    </source>
</evidence>
<dbReference type="Pfam" id="PF00072">
    <property type="entry name" value="Response_reg"/>
    <property type="match status" value="1"/>
</dbReference>
<dbReference type="Gene3D" id="3.40.50.2300">
    <property type="match status" value="1"/>
</dbReference>
<dbReference type="InterPro" id="IPR013655">
    <property type="entry name" value="PAS_fold_3"/>
</dbReference>
<dbReference type="CDD" id="cd00082">
    <property type="entry name" value="HisKA"/>
    <property type="match status" value="1"/>
</dbReference>
<feature type="region of interest" description="Disordered" evidence="7">
    <location>
        <begin position="858"/>
        <end position="879"/>
    </location>
</feature>
<dbReference type="CDD" id="cd00130">
    <property type="entry name" value="PAS"/>
    <property type="match status" value="1"/>
</dbReference>
<evidence type="ECO:0000256" key="1">
    <source>
        <dbReference type="ARBA" id="ARBA00000085"/>
    </source>
</evidence>
<gene>
    <name evidence="11" type="ORF">JQ615_00185</name>
</gene>
<comment type="catalytic activity">
    <reaction evidence="1">
        <text>ATP + protein L-histidine = ADP + protein N-phospho-L-histidine.</text>
        <dbReference type="EC" id="2.7.13.3"/>
    </reaction>
</comment>
<dbReference type="SMART" id="SM00065">
    <property type="entry name" value="GAF"/>
    <property type="match status" value="1"/>
</dbReference>
<dbReference type="InterPro" id="IPR013656">
    <property type="entry name" value="PAS_4"/>
</dbReference>
<evidence type="ECO:0000256" key="5">
    <source>
        <dbReference type="ARBA" id="ARBA00022777"/>
    </source>
</evidence>
<dbReference type="PRINTS" id="PR00344">
    <property type="entry name" value="BCTRLSENSOR"/>
</dbReference>
<dbReference type="InterPro" id="IPR003661">
    <property type="entry name" value="HisK_dim/P_dom"/>
</dbReference>
<dbReference type="SUPFAM" id="SSF52172">
    <property type="entry name" value="CheY-like"/>
    <property type="match status" value="1"/>
</dbReference>
<dbReference type="EMBL" id="JAFCJH010000001">
    <property type="protein sequence ID" value="MBR0793803.1"/>
    <property type="molecule type" value="Genomic_DNA"/>
</dbReference>
<dbReference type="PROSITE" id="PS50109">
    <property type="entry name" value="HIS_KIN"/>
    <property type="match status" value="1"/>
</dbReference>
<dbReference type="SUPFAM" id="SSF55781">
    <property type="entry name" value="GAF domain-like"/>
    <property type="match status" value="1"/>
</dbReference>
<dbReference type="InterPro" id="IPR036097">
    <property type="entry name" value="HisK_dim/P_sf"/>
</dbReference>
<evidence type="ECO:0000313" key="12">
    <source>
        <dbReference type="Proteomes" id="UP001315278"/>
    </source>
</evidence>
<dbReference type="NCBIfam" id="TIGR00229">
    <property type="entry name" value="sensory_box"/>
    <property type="match status" value="1"/>
</dbReference>
<keyword evidence="3 6" id="KW-0597">Phosphoprotein</keyword>
<keyword evidence="12" id="KW-1185">Reference proteome</keyword>
<dbReference type="InterPro" id="IPR000014">
    <property type="entry name" value="PAS"/>
</dbReference>
<reference evidence="12" key="1">
    <citation type="journal article" date="2021" name="ISME J.">
        <title>Evolutionary origin and ecological implication of a unique nif island in free-living Bradyrhizobium lineages.</title>
        <authorList>
            <person name="Tao J."/>
        </authorList>
    </citation>
    <scope>NUCLEOTIDE SEQUENCE [LARGE SCALE GENOMIC DNA]</scope>
    <source>
        <strain evidence="12">SZCCT0434</strain>
    </source>
</reference>
<evidence type="ECO:0000259" key="9">
    <source>
        <dbReference type="PROSITE" id="PS50110"/>
    </source>
</evidence>
<dbReference type="Gene3D" id="3.30.450.20">
    <property type="entry name" value="PAS domain"/>
    <property type="match status" value="2"/>
</dbReference>
<dbReference type="PANTHER" id="PTHR43065:SF49">
    <property type="entry name" value="HISTIDINE KINASE"/>
    <property type="match status" value="1"/>
</dbReference>
<dbReference type="Pfam" id="PF01590">
    <property type="entry name" value="GAF"/>
    <property type="match status" value="1"/>
</dbReference>
<dbReference type="EC" id="2.7.13.3" evidence="2"/>
<dbReference type="Pfam" id="PF00512">
    <property type="entry name" value="HisKA"/>
    <property type="match status" value="1"/>
</dbReference>
<dbReference type="Pfam" id="PF08448">
    <property type="entry name" value="PAS_4"/>
    <property type="match status" value="1"/>
</dbReference>
<name>A0ABS5FAJ8_9BRAD</name>
<dbReference type="Proteomes" id="UP001315278">
    <property type="component" value="Unassembled WGS sequence"/>
</dbReference>
<evidence type="ECO:0000256" key="4">
    <source>
        <dbReference type="ARBA" id="ARBA00022679"/>
    </source>
</evidence>
<dbReference type="Gene3D" id="1.10.287.130">
    <property type="match status" value="1"/>
</dbReference>
<feature type="modified residue" description="4-aspartylphosphate" evidence="6">
    <location>
        <position position="783"/>
    </location>
</feature>
<dbReference type="SMART" id="SM00091">
    <property type="entry name" value="PAS"/>
    <property type="match status" value="1"/>
</dbReference>
<feature type="domain" description="PAS" evidence="10">
    <location>
        <begin position="371"/>
        <end position="422"/>
    </location>
</feature>
<feature type="domain" description="Histidine kinase" evidence="8">
    <location>
        <begin position="493"/>
        <end position="713"/>
    </location>
</feature>
<dbReference type="SMART" id="SM00387">
    <property type="entry name" value="HATPase_c"/>
    <property type="match status" value="1"/>
</dbReference>
<dbReference type="InterPro" id="IPR004358">
    <property type="entry name" value="Sig_transdc_His_kin-like_C"/>
</dbReference>
<sequence length="879" mass="95818">MSGRADLAGQFNFLNGGGSVGALMRAHDWSNSPLGHPEGWPQSLRSVVGLLLNSKFPMFVAWGEQLGFLYNDAYAEILGAKHPRALGARFFDIWSEIWPDISPLIDSAMAGEATYREDLPLTMNRHGHSEDTWFTFSYSPVRDERGHVAGMFCAVAETTGQVLAARRRDALLQLDERLRNVADTADISFTASELLGKALGASRAGYGTIDHEAGTTFVERNWFAPGYDNLAGLHHFSDYGSYIDDLRQGRVVTNTDVEKDPRTVANAGAFRALGIRAHLDLPITENGRTVGQMFIHSRLPRVWSVEEITLVRDFAERTHAAIARRAAEHELRLSEGRLRQLNETLAAQVAARSAERDRLWNLSQDMLARADYAGMMSAVSPAWTQILGWSEADLLARGYSAFMHPDDRQSTLAAIAQMAKTREPSRFENRIANVQGDWKHIEWTVAPEQDGENFIAVGRDLSVTKSREAELEIAREALRQSQKMEAMGQLTGGVAHDFNNLLTPIVGALDMLQRRGLGGDREKRLIAGAAQSAERAKVLVQRLLAFARRQPLQPVAVDISKLIENMAELMSSTTGPQIKVVVDVKDDLPPAKADQNQLEMALLNLAVNARDAMPNGGTLRISASADTAQSGADRRIPPGQYVRISVADTGVGMDEATLARAIEPFFSTKGLGKGTGLGLSMVHGLASQLGGALIINSKLGLGTKIELWLPQTEALPDARSIARDAHSVRGRGTALLVDDEELVRLSTSDMLVDLGYRVIEVTSAEQALGVVRDETPIDLIVTDHLMTGMSGAELARTVSAISPDIPVLIISGYSEVEGIASDLPRLTKPFRKDELMACLSALAPLPLATLAYSASTQTSSSKNTMLDEEVDMREKKSFP</sequence>
<dbReference type="PROSITE" id="PS50110">
    <property type="entry name" value="RESPONSE_REGULATORY"/>
    <property type="match status" value="1"/>
</dbReference>
<comment type="caution">
    <text evidence="11">The sequence shown here is derived from an EMBL/GenBank/DDBJ whole genome shotgun (WGS) entry which is preliminary data.</text>
</comment>
<dbReference type="InterPro" id="IPR005467">
    <property type="entry name" value="His_kinase_dom"/>
</dbReference>
<dbReference type="SUPFAM" id="SSF55785">
    <property type="entry name" value="PYP-like sensor domain (PAS domain)"/>
    <property type="match status" value="2"/>
</dbReference>
<dbReference type="InterPro" id="IPR001789">
    <property type="entry name" value="Sig_transdc_resp-reg_receiver"/>
</dbReference>
<protein>
    <recommendedName>
        <fullName evidence="2">histidine kinase</fullName>
        <ecNumber evidence="2">2.7.13.3</ecNumber>
    </recommendedName>
</protein>
<evidence type="ECO:0000259" key="10">
    <source>
        <dbReference type="PROSITE" id="PS50112"/>
    </source>
</evidence>
<dbReference type="InterPro" id="IPR029016">
    <property type="entry name" value="GAF-like_dom_sf"/>
</dbReference>
<dbReference type="InterPro" id="IPR036890">
    <property type="entry name" value="HATPase_C_sf"/>
</dbReference>
<dbReference type="Gene3D" id="3.30.565.10">
    <property type="entry name" value="Histidine kinase-like ATPase, C-terminal domain"/>
    <property type="match status" value="1"/>
</dbReference>
<evidence type="ECO:0000256" key="3">
    <source>
        <dbReference type="ARBA" id="ARBA00022553"/>
    </source>
</evidence>
<dbReference type="InterPro" id="IPR003018">
    <property type="entry name" value="GAF"/>
</dbReference>
<evidence type="ECO:0000259" key="8">
    <source>
        <dbReference type="PROSITE" id="PS50109"/>
    </source>
</evidence>
<dbReference type="Gene3D" id="3.30.450.40">
    <property type="match status" value="1"/>
</dbReference>
<keyword evidence="5" id="KW-0418">Kinase</keyword>
<evidence type="ECO:0000256" key="6">
    <source>
        <dbReference type="PROSITE-ProRule" id="PRU00169"/>
    </source>
</evidence>
<feature type="domain" description="Response regulatory" evidence="9">
    <location>
        <begin position="733"/>
        <end position="843"/>
    </location>
</feature>
<dbReference type="SMART" id="SM00388">
    <property type="entry name" value="HisKA"/>
    <property type="match status" value="1"/>
</dbReference>
<dbReference type="Pfam" id="PF08447">
    <property type="entry name" value="PAS_3"/>
    <property type="match status" value="1"/>
</dbReference>
<evidence type="ECO:0000256" key="2">
    <source>
        <dbReference type="ARBA" id="ARBA00012438"/>
    </source>
</evidence>
<dbReference type="PROSITE" id="PS50112">
    <property type="entry name" value="PAS"/>
    <property type="match status" value="1"/>
</dbReference>
<proteinExistence type="predicted"/>
<accession>A0ABS5FAJ8</accession>
<dbReference type="PANTHER" id="PTHR43065">
    <property type="entry name" value="SENSOR HISTIDINE KINASE"/>
    <property type="match status" value="1"/>
</dbReference>
<dbReference type="InterPro" id="IPR003594">
    <property type="entry name" value="HATPase_dom"/>
</dbReference>
<dbReference type="SUPFAM" id="SSF47384">
    <property type="entry name" value="Homodimeric domain of signal transducing histidine kinase"/>
    <property type="match status" value="1"/>
</dbReference>
<organism evidence="11 12">
    <name type="scientific">Bradyrhizobium jicamae</name>
    <dbReference type="NCBI Taxonomy" id="280332"/>
    <lineage>
        <taxon>Bacteria</taxon>
        <taxon>Pseudomonadati</taxon>
        <taxon>Pseudomonadota</taxon>
        <taxon>Alphaproteobacteria</taxon>
        <taxon>Hyphomicrobiales</taxon>
        <taxon>Nitrobacteraceae</taxon>
        <taxon>Bradyrhizobium</taxon>
    </lineage>
</organism>
<dbReference type="SUPFAM" id="SSF55874">
    <property type="entry name" value="ATPase domain of HSP90 chaperone/DNA topoisomerase II/histidine kinase"/>
    <property type="match status" value="1"/>
</dbReference>